<dbReference type="GO" id="GO:0016874">
    <property type="term" value="F:ligase activity"/>
    <property type="evidence" value="ECO:0007669"/>
    <property type="project" value="UniProtKB-KW"/>
</dbReference>
<evidence type="ECO:0000313" key="1">
    <source>
        <dbReference type="EMBL" id="MST34702.1"/>
    </source>
</evidence>
<dbReference type="EMBL" id="WJHE01001160">
    <property type="protein sequence ID" value="MST34702.1"/>
    <property type="molecule type" value="Genomic_DNA"/>
</dbReference>
<evidence type="ECO:0000313" key="2">
    <source>
        <dbReference type="Proteomes" id="UP000437736"/>
    </source>
</evidence>
<dbReference type="Pfam" id="PF13563">
    <property type="entry name" value="2_5_RNA_ligase2"/>
    <property type="match status" value="1"/>
</dbReference>
<organism evidence="1 2">
    <name type="scientific">Acidiferrimicrobium australe</name>
    <dbReference type="NCBI Taxonomy" id="2664430"/>
    <lineage>
        <taxon>Bacteria</taxon>
        <taxon>Bacillati</taxon>
        <taxon>Actinomycetota</taxon>
        <taxon>Acidimicrobiia</taxon>
        <taxon>Acidimicrobiales</taxon>
        <taxon>Acidimicrobiaceae</taxon>
        <taxon>Acidiferrimicrobium</taxon>
    </lineage>
</organism>
<dbReference type="SUPFAM" id="SSF55144">
    <property type="entry name" value="LigT-like"/>
    <property type="match status" value="1"/>
</dbReference>
<dbReference type="InterPro" id="IPR009097">
    <property type="entry name" value="Cyclic_Pdiesterase"/>
</dbReference>
<name>A0ABW9QYE1_9ACTN</name>
<protein>
    <submittedName>
        <fullName evidence="1">2'-5' RNA ligase family protein</fullName>
    </submittedName>
</protein>
<proteinExistence type="predicted"/>
<keyword evidence="2" id="KW-1185">Reference proteome</keyword>
<dbReference type="Proteomes" id="UP000437736">
    <property type="component" value="Unassembled WGS sequence"/>
</dbReference>
<keyword evidence="1" id="KW-0436">Ligase</keyword>
<comment type="caution">
    <text evidence="1">The sequence shown here is derived from an EMBL/GenBank/DDBJ whole genome shotgun (WGS) entry which is preliminary data.</text>
</comment>
<dbReference type="Gene3D" id="3.90.1140.10">
    <property type="entry name" value="Cyclic phosphodiesterase"/>
    <property type="match status" value="1"/>
</dbReference>
<sequence>MAAAGVPAHITLIVPWLPPDAIRPADLDDLAEVAATTASWDFALTEVAWFGRRVLWLVPEPDEPFRALTLRLAERFGTPPWEGAFADVVPHLTVGHASGDPEALERIEKKLSAKLPVRCRAGELWVMVAADRQWKVRARCPLARPAAR</sequence>
<gene>
    <name evidence="1" type="ORF">GHK86_18475</name>
</gene>
<accession>A0ABW9QYE1</accession>
<reference evidence="1 2" key="1">
    <citation type="submission" date="2019-11" db="EMBL/GenBank/DDBJ databases">
        <title>Acidiferrimicrobium australis gen. nov., sp. nov., an acidophilic and obligately heterotrophic, member of the Actinobacteria that catalyses dissimilatory oxido- reduction of iron isolated from metal-rich acidic water in Chile.</title>
        <authorList>
            <person name="Gonzalez D."/>
            <person name="Huber K."/>
            <person name="Hedrich S."/>
            <person name="Rojas-Villalobos C."/>
            <person name="Quatrini R."/>
            <person name="Dinamarca M.A."/>
            <person name="Schwarz A."/>
            <person name="Canales C."/>
            <person name="Nancucheo I."/>
        </authorList>
    </citation>
    <scope>NUCLEOTIDE SEQUENCE [LARGE SCALE GENOMIC DNA]</scope>
    <source>
        <strain evidence="1 2">USS-CCA1</strain>
    </source>
</reference>